<dbReference type="Gene3D" id="3.40.50.720">
    <property type="entry name" value="NAD(P)-binding Rossmann-like Domain"/>
    <property type="match status" value="1"/>
</dbReference>
<comment type="subcellular location">
    <subcellularLocation>
        <location evidence="1">Mitochondrion outer membrane</location>
        <topology evidence="1">Peripheral membrane protein</topology>
    </subcellularLocation>
</comment>
<comment type="caution">
    <text evidence="4">The sequence shown here is derived from an EMBL/GenBank/DDBJ whole genome shotgun (WGS) entry which is preliminary data.</text>
</comment>
<protein>
    <recommendedName>
        <fullName evidence="3">NAD(P)-binding domain-containing protein</fullName>
    </recommendedName>
</protein>
<name>A0AAD7K852_9AGAR</name>
<gene>
    <name evidence="4" type="ORF">DFH07DRAFT_468760</name>
</gene>
<dbReference type="Pfam" id="PF13460">
    <property type="entry name" value="NAD_binding_10"/>
    <property type="match status" value="1"/>
</dbReference>
<dbReference type="PANTHER" id="PTHR14097:SF7">
    <property type="entry name" value="OXIDOREDUCTASE HTATIP2"/>
    <property type="match status" value="1"/>
</dbReference>
<dbReference type="SUPFAM" id="SSF51735">
    <property type="entry name" value="NAD(P)-binding Rossmann-fold domains"/>
    <property type="match status" value="1"/>
</dbReference>
<reference evidence="4" key="1">
    <citation type="submission" date="2023-03" db="EMBL/GenBank/DDBJ databases">
        <title>Massive genome expansion in bonnet fungi (Mycena s.s.) driven by repeated elements and novel gene families across ecological guilds.</title>
        <authorList>
            <consortium name="Lawrence Berkeley National Laboratory"/>
            <person name="Harder C.B."/>
            <person name="Miyauchi S."/>
            <person name="Viragh M."/>
            <person name="Kuo A."/>
            <person name="Thoen E."/>
            <person name="Andreopoulos B."/>
            <person name="Lu D."/>
            <person name="Skrede I."/>
            <person name="Drula E."/>
            <person name="Henrissat B."/>
            <person name="Morin E."/>
            <person name="Kohler A."/>
            <person name="Barry K."/>
            <person name="LaButti K."/>
            <person name="Morin E."/>
            <person name="Salamov A."/>
            <person name="Lipzen A."/>
            <person name="Mereny Z."/>
            <person name="Hegedus B."/>
            <person name="Baldrian P."/>
            <person name="Stursova M."/>
            <person name="Weitz H."/>
            <person name="Taylor A."/>
            <person name="Grigoriev I.V."/>
            <person name="Nagy L.G."/>
            <person name="Martin F."/>
            <person name="Kauserud H."/>
        </authorList>
    </citation>
    <scope>NUCLEOTIDE SEQUENCE</scope>
    <source>
        <strain evidence="4">CBHHK188m</strain>
    </source>
</reference>
<dbReference type="InterPro" id="IPR036291">
    <property type="entry name" value="NAD(P)-bd_dom_sf"/>
</dbReference>
<dbReference type="Proteomes" id="UP001215280">
    <property type="component" value="Unassembled WGS sequence"/>
</dbReference>
<dbReference type="GO" id="GO:0051170">
    <property type="term" value="P:import into nucleus"/>
    <property type="evidence" value="ECO:0007669"/>
    <property type="project" value="TreeGrafter"/>
</dbReference>
<organism evidence="4 5">
    <name type="scientific">Mycena maculata</name>
    <dbReference type="NCBI Taxonomy" id="230809"/>
    <lineage>
        <taxon>Eukaryota</taxon>
        <taxon>Fungi</taxon>
        <taxon>Dikarya</taxon>
        <taxon>Basidiomycota</taxon>
        <taxon>Agaricomycotina</taxon>
        <taxon>Agaricomycetes</taxon>
        <taxon>Agaricomycetidae</taxon>
        <taxon>Agaricales</taxon>
        <taxon>Marasmiineae</taxon>
        <taxon>Mycenaceae</taxon>
        <taxon>Mycena</taxon>
    </lineage>
</organism>
<comment type="similarity">
    <text evidence="2">Belongs to the FMP52 family.</text>
</comment>
<dbReference type="AlphaFoldDB" id="A0AAD7K852"/>
<evidence type="ECO:0000256" key="2">
    <source>
        <dbReference type="ARBA" id="ARBA00006617"/>
    </source>
</evidence>
<dbReference type="PANTHER" id="PTHR14097">
    <property type="entry name" value="OXIDOREDUCTASE HTATIP2"/>
    <property type="match status" value="1"/>
</dbReference>
<accession>A0AAD7K852</accession>
<feature type="domain" description="NAD(P)-binding" evidence="3">
    <location>
        <begin position="10"/>
        <end position="166"/>
    </location>
</feature>
<keyword evidence="5" id="KW-1185">Reference proteome</keyword>
<evidence type="ECO:0000256" key="1">
    <source>
        <dbReference type="ARBA" id="ARBA00004450"/>
    </source>
</evidence>
<sequence>MSVQTALVLGATGQVGGALLKELLASPHFTRVGEFGRRNTSLESLSTGKDKLEQKTIDFEKLDVAGLRDSKWDVVFISLGTTAKAAGSPEAFERIDREYVINAAKAAKSDHPQKLIYVSSSSADSKSRFLYLRSKGLTEEGLASLGYEETIVFRPGLLTGVNRPGFRLGESMALAVSGVFSHFSSSLDIKITTLAKSLVLAGQLGAAGLPAVAGAKQAGKDGARFTVIGNAGAVALAKEFKS</sequence>
<evidence type="ECO:0000313" key="5">
    <source>
        <dbReference type="Proteomes" id="UP001215280"/>
    </source>
</evidence>
<evidence type="ECO:0000313" key="4">
    <source>
        <dbReference type="EMBL" id="KAJ7780281.1"/>
    </source>
</evidence>
<evidence type="ECO:0000259" key="3">
    <source>
        <dbReference type="Pfam" id="PF13460"/>
    </source>
</evidence>
<proteinExistence type="inferred from homology"/>
<dbReference type="InterPro" id="IPR016040">
    <property type="entry name" value="NAD(P)-bd_dom"/>
</dbReference>
<dbReference type="GO" id="GO:0005741">
    <property type="term" value="C:mitochondrial outer membrane"/>
    <property type="evidence" value="ECO:0007669"/>
    <property type="project" value="UniProtKB-SubCell"/>
</dbReference>
<dbReference type="EMBL" id="JARJLG010000006">
    <property type="protein sequence ID" value="KAJ7780281.1"/>
    <property type="molecule type" value="Genomic_DNA"/>
</dbReference>